<reference evidence="9 10" key="1">
    <citation type="journal article" date="2015" name="Nature">
        <title>rRNA introns, odd ribosomes, and small enigmatic genomes across a large radiation of phyla.</title>
        <authorList>
            <person name="Brown C.T."/>
            <person name="Hug L.A."/>
            <person name="Thomas B.C."/>
            <person name="Sharon I."/>
            <person name="Castelle C.J."/>
            <person name="Singh A."/>
            <person name="Wilkins M.J."/>
            <person name="Williams K.H."/>
            <person name="Banfield J.F."/>
        </authorList>
    </citation>
    <scope>NUCLEOTIDE SEQUENCE [LARGE SCALE GENOMIC DNA]</scope>
</reference>
<evidence type="ECO:0000256" key="1">
    <source>
        <dbReference type="ARBA" id="ARBA00004141"/>
    </source>
</evidence>
<organism evidence="9 10">
    <name type="scientific">Candidatus Magasanikbacteria bacterium GW2011_GWA2_56_11</name>
    <dbReference type="NCBI Taxonomy" id="1619044"/>
    <lineage>
        <taxon>Bacteria</taxon>
        <taxon>Candidatus Magasanikiibacteriota</taxon>
    </lineage>
</organism>
<dbReference type="PANTHER" id="PTHR22926:SF5">
    <property type="entry name" value="PHOSPHO-N-ACETYLMURAMOYL-PENTAPEPTIDE-TRANSFERASE HOMOLOG"/>
    <property type="match status" value="1"/>
</dbReference>
<dbReference type="GO" id="GO:0046872">
    <property type="term" value="F:metal ion binding"/>
    <property type="evidence" value="ECO:0007669"/>
    <property type="project" value="UniProtKB-KW"/>
</dbReference>
<proteinExistence type="inferred from homology"/>
<keyword evidence="5 8" id="KW-1133">Transmembrane helix</keyword>
<feature type="transmembrane region" description="Helical" evidence="8">
    <location>
        <begin position="204"/>
        <end position="225"/>
    </location>
</feature>
<dbReference type="PATRIC" id="fig|1619044.3.peg.1025"/>
<evidence type="ECO:0000256" key="6">
    <source>
        <dbReference type="ARBA" id="ARBA00023136"/>
    </source>
</evidence>
<protein>
    <submittedName>
        <fullName evidence="9">Phospho-N-acetylmuramoyl-pentapeptide-transferase</fullName>
    </submittedName>
</protein>
<evidence type="ECO:0000256" key="5">
    <source>
        <dbReference type="ARBA" id="ARBA00022989"/>
    </source>
</evidence>
<dbReference type="Pfam" id="PF00953">
    <property type="entry name" value="Glycos_transf_4"/>
    <property type="match status" value="1"/>
</dbReference>
<dbReference type="GO" id="GO:0005886">
    <property type="term" value="C:plasma membrane"/>
    <property type="evidence" value="ECO:0007669"/>
    <property type="project" value="TreeGrafter"/>
</dbReference>
<keyword evidence="3 9" id="KW-0808">Transferase</keyword>
<comment type="subcellular location">
    <subcellularLocation>
        <location evidence="1">Membrane</location>
        <topology evidence="1">Multi-pass membrane protein</topology>
    </subcellularLocation>
</comment>
<accession>A0A0G1YEQ3</accession>
<feature type="transmembrane region" description="Helical" evidence="8">
    <location>
        <begin position="169"/>
        <end position="184"/>
    </location>
</feature>
<dbReference type="InterPro" id="IPR018480">
    <property type="entry name" value="PNAcMuramoyl-5peptid_Trfase_CS"/>
</dbReference>
<gene>
    <name evidence="9" type="ORF">UY92_C0014G0021</name>
</gene>
<sequence length="376" mass="42084">MALPSSALELLQLALAFGLGSSAIAFLWAPLLTKTLYKYRLVRSSEYDATLAMGARQSKVGVPIMGGLLVIVTVALVTIGFNWVRRFTYVPVGVMLLSALLGGVDDVLNIYGEKRRSRKLDHVLRLIRVHKNWGYKLWLVLTLPWAVFKRTSLWLGSHPGRGVHVHEKLLLQFSAGAITAWWVYVKLGEHWREIHVPFDGFINIGWWIIPLIIFFVMFTANAVNVADGMDGLAGGALITTFAALTILSWIGGYKEIMLLNATVVGALLTYTYFNIKPARFQMGDVGSLGLGALLAINTIVINQMLLLPFLAFIFYVELGSVVIQVFGRHLLGRRIFKMAPLHHHFELRGWSEEKTVMRFWIIHAGVVLLGLWVSLF</sequence>
<keyword evidence="4 8" id="KW-0812">Transmembrane</keyword>
<evidence type="ECO:0000256" key="7">
    <source>
        <dbReference type="PIRSR" id="PIRSR600715-1"/>
    </source>
</evidence>
<dbReference type="PANTHER" id="PTHR22926">
    <property type="entry name" value="PHOSPHO-N-ACETYLMURAMOYL-PENTAPEPTIDE-TRANSFERASE"/>
    <property type="match status" value="1"/>
</dbReference>
<dbReference type="EMBL" id="LCRX01000014">
    <property type="protein sequence ID" value="KKW41696.1"/>
    <property type="molecule type" value="Genomic_DNA"/>
</dbReference>
<evidence type="ECO:0000313" key="10">
    <source>
        <dbReference type="Proteomes" id="UP000033870"/>
    </source>
</evidence>
<feature type="transmembrane region" description="Helical" evidence="8">
    <location>
        <begin position="312"/>
        <end position="331"/>
    </location>
</feature>
<dbReference type="InterPro" id="IPR003524">
    <property type="entry name" value="PNAcMuramoyl-5peptid_Trfase"/>
</dbReference>
<evidence type="ECO:0000313" key="9">
    <source>
        <dbReference type="EMBL" id="KKW41696.1"/>
    </source>
</evidence>
<dbReference type="STRING" id="1619044.UY92_C0014G0021"/>
<comment type="similarity">
    <text evidence="2">Belongs to the glycosyltransferase 4 family. MraY subfamily.</text>
</comment>
<comment type="cofactor">
    <cofactor evidence="7">
        <name>Mg(2+)</name>
        <dbReference type="ChEBI" id="CHEBI:18420"/>
    </cofactor>
</comment>
<keyword evidence="7" id="KW-0460">Magnesium</keyword>
<evidence type="ECO:0000256" key="3">
    <source>
        <dbReference type="ARBA" id="ARBA00022679"/>
    </source>
</evidence>
<dbReference type="PROSITE" id="PS01348">
    <property type="entry name" value="MRAY_2"/>
    <property type="match status" value="1"/>
</dbReference>
<evidence type="ECO:0000256" key="8">
    <source>
        <dbReference type="SAM" id="Phobius"/>
    </source>
</evidence>
<feature type="transmembrane region" description="Helical" evidence="8">
    <location>
        <begin position="356"/>
        <end position="375"/>
    </location>
</feature>
<keyword evidence="7" id="KW-0479">Metal-binding</keyword>
<comment type="caution">
    <text evidence="9">The sequence shown here is derived from an EMBL/GenBank/DDBJ whole genome shotgun (WGS) entry which is preliminary data.</text>
</comment>
<keyword evidence="6 8" id="KW-0472">Membrane</keyword>
<feature type="transmembrane region" description="Helical" evidence="8">
    <location>
        <begin position="232"/>
        <end position="250"/>
    </location>
</feature>
<evidence type="ECO:0000256" key="2">
    <source>
        <dbReference type="ARBA" id="ARBA00005583"/>
    </source>
</evidence>
<feature type="transmembrane region" description="Helical" evidence="8">
    <location>
        <begin position="256"/>
        <end position="273"/>
    </location>
</feature>
<dbReference type="GO" id="GO:0044038">
    <property type="term" value="P:cell wall macromolecule biosynthetic process"/>
    <property type="evidence" value="ECO:0007669"/>
    <property type="project" value="TreeGrafter"/>
</dbReference>
<feature type="transmembrane region" description="Helical" evidence="8">
    <location>
        <begin position="89"/>
        <end position="111"/>
    </location>
</feature>
<feature type="transmembrane region" description="Helical" evidence="8">
    <location>
        <begin position="285"/>
        <end position="306"/>
    </location>
</feature>
<dbReference type="AlphaFoldDB" id="A0A0G1YEQ3"/>
<dbReference type="GO" id="GO:0008963">
    <property type="term" value="F:phospho-N-acetylmuramoyl-pentapeptide-transferase activity"/>
    <property type="evidence" value="ECO:0007669"/>
    <property type="project" value="InterPro"/>
</dbReference>
<feature type="transmembrane region" description="Helical" evidence="8">
    <location>
        <begin position="12"/>
        <end position="33"/>
    </location>
</feature>
<evidence type="ECO:0000256" key="4">
    <source>
        <dbReference type="ARBA" id="ARBA00022692"/>
    </source>
</evidence>
<feature type="transmembrane region" description="Helical" evidence="8">
    <location>
        <begin position="60"/>
        <end position="83"/>
    </location>
</feature>
<dbReference type="InterPro" id="IPR000715">
    <property type="entry name" value="Glycosyl_transferase_4"/>
</dbReference>
<name>A0A0G1YEQ3_9BACT</name>
<dbReference type="Proteomes" id="UP000033870">
    <property type="component" value="Unassembled WGS sequence"/>
</dbReference>
<feature type="binding site" evidence="7">
    <location>
        <position position="284"/>
    </location>
    <ligand>
        <name>Mg(2+)</name>
        <dbReference type="ChEBI" id="CHEBI:18420"/>
    </ligand>
</feature>
<dbReference type="GO" id="GO:0071555">
    <property type="term" value="P:cell wall organization"/>
    <property type="evidence" value="ECO:0007669"/>
    <property type="project" value="TreeGrafter"/>
</dbReference>
<dbReference type="CDD" id="cd06852">
    <property type="entry name" value="GT_MraY"/>
    <property type="match status" value="1"/>
</dbReference>
<feature type="binding site" evidence="7">
    <location>
        <position position="224"/>
    </location>
    <ligand>
        <name>Mg(2+)</name>
        <dbReference type="ChEBI" id="CHEBI:18420"/>
    </ligand>
</feature>